<reference evidence="1 2" key="1">
    <citation type="submission" date="2024-09" db="EMBL/GenBank/DDBJ databases">
        <authorList>
            <person name="Fullem K."/>
        </authorList>
    </citation>
    <scope>NUCLEOTIDE SEQUENCE [LARGE SCALE GENOMIC DNA]</scope>
    <source>
        <strain evidence="2">K1(2024)</strain>
    </source>
</reference>
<dbReference type="Proteomes" id="UP001577047">
    <property type="component" value="Unassembled WGS sequence"/>
</dbReference>
<sequence>MGFLSLSLRKSSQDHLTLRQAAMSIPTENYETIFKQYSAALRWMEALGIKLGPGRTSHYERIIGYWKDAYKNATVHEGQKIFPDFVSSMFEVFEFVNIHKAFHNLPNHEVKAIVEKLQKGVNGPVNATSETPESSAARNFLFEAAVAAKAHRPDRGVEAILDARSDTGISIGSKKIWIECKRVTTVEKIESNVRKASSQLERIFADEVGSGHRGIVALDVSKILNRGDSIFMTSNDSTLLTSVNQLMDDFIKEHYHIWERIYERRNKNIIGTIIKFSFMATSEARNLIVHTSQWAISPRLGIAKSDEQIQRQLVAELATTQ</sequence>
<dbReference type="RefSeq" id="WP_304483452.1">
    <property type="nucleotide sequence ID" value="NZ_JAUQOQ010000003.1"/>
</dbReference>
<proteinExistence type="predicted"/>
<accession>A0ABV4ZD05</accession>
<gene>
    <name evidence="1" type="ORF">ACE1YR_19050</name>
</gene>
<evidence type="ECO:0000313" key="1">
    <source>
        <dbReference type="EMBL" id="MFB3802506.1"/>
    </source>
</evidence>
<dbReference type="EMBL" id="JBHFXX010000021">
    <property type="protein sequence ID" value="MFB3802506.1"/>
    <property type="molecule type" value="Genomic_DNA"/>
</dbReference>
<keyword evidence="2" id="KW-1185">Reference proteome</keyword>
<protein>
    <recommendedName>
        <fullName evidence="3">Restriction endonuclease</fullName>
    </recommendedName>
</protein>
<name>A0ABV4ZD05_9PSED</name>
<organism evidence="1 2">
    <name type="scientific">Pseudomonas boreofloridensis</name>
    <dbReference type="NCBI Taxonomy" id="3064348"/>
    <lineage>
        <taxon>Bacteria</taxon>
        <taxon>Pseudomonadati</taxon>
        <taxon>Pseudomonadota</taxon>
        <taxon>Gammaproteobacteria</taxon>
        <taxon>Pseudomonadales</taxon>
        <taxon>Pseudomonadaceae</taxon>
        <taxon>Pseudomonas</taxon>
    </lineage>
</organism>
<evidence type="ECO:0000313" key="2">
    <source>
        <dbReference type="Proteomes" id="UP001577047"/>
    </source>
</evidence>
<comment type="caution">
    <text evidence="1">The sequence shown here is derived from an EMBL/GenBank/DDBJ whole genome shotgun (WGS) entry which is preliminary data.</text>
</comment>
<evidence type="ECO:0008006" key="3">
    <source>
        <dbReference type="Google" id="ProtNLM"/>
    </source>
</evidence>